<feature type="modified residue" description="N6-(pyridoxal phosphate)lysine" evidence="3">
    <location>
        <position position="67"/>
    </location>
</feature>
<evidence type="ECO:0000313" key="7">
    <source>
        <dbReference type="EMBL" id="BBD97485.1"/>
    </source>
</evidence>
<evidence type="ECO:0000313" key="8">
    <source>
        <dbReference type="Proteomes" id="UP000279959"/>
    </source>
</evidence>
<organism evidence="7 8">
    <name type="scientific">Sphingobium amiense</name>
    <dbReference type="NCBI Taxonomy" id="135719"/>
    <lineage>
        <taxon>Bacteria</taxon>
        <taxon>Pseudomonadati</taxon>
        <taxon>Pseudomonadota</taxon>
        <taxon>Alphaproteobacteria</taxon>
        <taxon>Sphingomonadales</taxon>
        <taxon>Sphingomonadaceae</taxon>
        <taxon>Sphingobium</taxon>
    </lineage>
</organism>
<dbReference type="NCBIfam" id="TIGR03099">
    <property type="entry name" value="dCO2ase_PEP1"/>
    <property type="match status" value="1"/>
</dbReference>
<feature type="active site" description="Proton donor" evidence="3">
    <location>
        <position position="359"/>
    </location>
</feature>
<evidence type="ECO:0000256" key="1">
    <source>
        <dbReference type="ARBA" id="ARBA00001933"/>
    </source>
</evidence>
<dbReference type="InterPro" id="IPR029066">
    <property type="entry name" value="PLP-binding_barrel"/>
</dbReference>
<dbReference type="SUPFAM" id="SSF50621">
    <property type="entry name" value="Alanine racemase C-terminal domain-like"/>
    <property type="match status" value="1"/>
</dbReference>
<dbReference type="KEGG" id="sami:SAMIE_1009860"/>
<reference evidence="7 8" key="1">
    <citation type="submission" date="2018-05" db="EMBL/GenBank/DDBJ databases">
        <title>Complete Genome Sequence of the Nonylphenol-Degrading Bacterium Sphingobium amiense DSM 16289T.</title>
        <authorList>
            <person name="Ootsuka M."/>
            <person name="Nishizawa T."/>
            <person name="Ohta H."/>
        </authorList>
    </citation>
    <scope>NUCLEOTIDE SEQUENCE [LARGE SCALE GENOMIC DNA]</scope>
    <source>
        <strain evidence="7 8">DSM 16289</strain>
    </source>
</reference>
<comment type="similarity">
    <text evidence="4">Belongs to the Orn/Lys/Arg decarboxylase class-II family.</text>
</comment>
<dbReference type="PANTHER" id="PTHR43727">
    <property type="entry name" value="DIAMINOPIMELATE DECARBOXYLASE"/>
    <property type="match status" value="1"/>
</dbReference>
<feature type="domain" description="Orn/DAP/Arg decarboxylase 2 N-terminal" evidence="6">
    <location>
        <begin position="45"/>
        <end position="290"/>
    </location>
</feature>
<evidence type="ECO:0000259" key="5">
    <source>
        <dbReference type="Pfam" id="PF00278"/>
    </source>
</evidence>
<dbReference type="PANTHER" id="PTHR43727:SF2">
    <property type="entry name" value="GROUP IV DECARBOXYLASE"/>
    <property type="match status" value="1"/>
</dbReference>
<name>A0A494WAJ1_9SPHN</name>
<feature type="domain" description="Orn/DAP/Arg decarboxylase 2 C-terminal" evidence="5">
    <location>
        <begin position="38"/>
        <end position="386"/>
    </location>
</feature>
<dbReference type="Proteomes" id="UP000279959">
    <property type="component" value="Chromosome"/>
</dbReference>
<evidence type="ECO:0000256" key="4">
    <source>
        <dbReference type="RuleBase" id="RU003737"/>
    </source>
</evidence>
<gene>
    <name evidence="7" type="ORF">SAMIE_1009860</name>
</gene>
<dbReference type="Pfam" id="PF00278">
    <property type="entry name" value="Orn_DAP_Arg_deC"/>
    <property type="match status" value="1"/>
</dbReference>
<dbReference type="Gene3D" id="3.20.20.10">
    <property type="entry name" value="Alanine racemase"/>
    <property type="match status" value="1"/>
</dbReference>
<dbReference type="InterPro" id="IPR022644">
    <property type="entry name" value="De-COase2_N"/>
</dbReference>
<dbReference type="SUPFAM" id="SSF51419">
    <property type="entry name" value="PLP-binding barrel"/>
    <property type="match status" value="1"/>
</dbReference>
<dbReference type="InterPro" id="IPR009006">
    <property type="entry name" value="Ala_racemase/Decarboxylase_C"/>
</dbReference>
<evidence type="ECO:0000256" key="2">
    <source>
        <dbReference type="ARBA" id="ARBA00022898"/>
    </source>
</evidence>
<accession>A0A494WAJ1</accession>
<dbReference type="GO" id="GO:0009089">
    <property type="term" value="P:lysine biosynthetic process via diaminopimelate"/>
    <property type="evidence" value="ECO:0007669"/>
    <property type="project" value="TreeGrafter"/>
</dbReference>
<evidence type="ECO:0000256" key="3">
    <source>
        <dbReference type="PIRSR" id="PIRSR600183-50"/>
    </source>
</evidence>
<evidence type="ECO:0000259" key="6">
    <source>
        <dbReference type="Pfam" id="PF02784"/>
    </source>
</evidence>
<dbReference type="InterPro" id="IPR000183">
    <property type="entry name" value="Orn/DAP/Arg_de-COase"/>
</dbReference>
<dbReference type="InterPro" id="IPR022643">
    <property type="entry name" value="De-COase2_C"/>
</dbReference>
<dbReference type="InterPro" id="IPR017530">
    <property type="entry name" value="DCO2ase_PEP1"/>
</dbReference>
<dbReference type="Pfam" id="PF02784">
    <property type="entry name" value="Orn_Arg_deC_N"/>
    <property type="match status" value="1"/>
</dbReference>
<dbReference type="EMBL" id="AP018664">
    <property type="protein sequence ID" value="BBD97485.1"/>
    <property type="molecule type" value="Genomic_DNA"/>
</dbReference>
<comment type="cofactor">
    <cofactor evidence="1 3">
        <name>pyridoxal 5'-phosphate</name>
        <dbReference type="ChEBI" id="CHEBI:597326"/>
    </cofactor>
</comment>
<dbReference type="PRINTS" id="PR01179">
    <property type="entry name" value="ODADCRBXLASE"/>
</dbReference>
<dbReference type="GO" id="GO:0008836">
    <property type="term" value="F:diaminopimelate decarboxylase activity"/>
    <property type="evidence" value="ECO:0007669"/>
    <property type="project" value="TreeGrafter"/>
</dbReference>
<protein>
    <submittedName>
        <fullName evidence="7">Pyridoxal-dependent decarboxylase, exosortase A system-associated</fullName>
    </submittedName>
</protein>
<dbReference type="RefSeq" id="WP_066699616.1">
    <property type="nucleotide sequence ID" value="NZ_AP018664.1"/>
</dbReference>
<dbReference type="AlphaFoldDB" id="A0A494WAJ1"/>
<dbReference type="CDD" id="cd06839">
    <property type="entry name" value="PLPDE_III_Btrk_like"/>
    <property type="match status" value="1"/>
</dbReference>
<sequence>MKPMGPIPAWFASEEGMLLIGGCGAASLIDEAGDTPLFVYDMGIVEAQVRRFRDAMPKAVDLHYAIKANPYAPLLTRMAGQVDGFDIASGGELAMALEAGMAPDRISFAGPGKRDDELEAAIFAGVTLNLESEGEGRRALAIADRIGKTPRLAVRVNPDFDLKGSGMRMGGGAKPFGVDADRAAALARAVIAGGADWRGWHIFAGSQNLDAMAIIETQAATMALAARLSDEVGASPPLVNLGGGFGLAYFPGDEPLDIRPIGVALGTALEERADILRDSRFALELGRWLVGEAGVYLTRVIDVKISQGETFVVVDGGLHHQLAASGNFGTVVRRNYPIAVANRFGALPADPVTVVGCLCTPLDRLGDRVALPQVQEGDLVAVFLAGAYGASASPAAFLGHPSPRQLLLG</sequence>
<dbReference type="Gene3D" id="2.40.37.10">
    <property type="entry name" value="Lyase, Ornithine Decarboxylase, Chain A, domain 1"/>
    <property type="match status" value="1"/>
</dbReference>
<keyword evidence="8" id="KW-1185">Reference proteome</keyword>
<keyword evidence="2 3" id="KW-0663">Pyridoxal phosphate</keyword>
<proteinExistence type="inferred from homology"/>